<dbReference type="AlphaFoldDB" id="A0A9W6X230"/>
<dbReference type="Proteomes" id="UP001165121">
    <property type="component" value="Unassembled WGS sequence"/>
</dbReference>
<evidence type="ECO:0000313" key="3">
    <source>
        <dbReference type="Proteomes" id="UP001165121"/>
    </source>
</evidence>
<feature type="compositionally biased region" description="Gly residues" evidence="1">
    <location>
        <begin position="121"/>
        <end position="130"/>
    </location>
</feature>
<keyword evidence="3" id="KW-1185">Reference proteome</keyword>
<comment type="caution">
    <text evidence="2">The sequence shown here is derived from an EMBL/GenBank/DDBJ whole genome shotgun (WGS) entry which is preliminary data.</text>
</comment>
<dbReference type="OrthoDB" id="135755at2759"/>
<evidence type="ECO:0000256" key="1">
    <source>
        <dbReference type="SAM" id="MobiDB-lite"/>
    </source>
</evidence>
<accession>A0A9W6X230</accession>
<reference evidence="2" key="1">
    <citation type="submission" date="2023-04" db="EMBL/GenBank/DDBJ databases">
        <title>Phytophthora fragariaefolia NBRC 109709.</title>
        <authorList>
            <person name="Ichikawa N."/>
            <person name="Sato H."/>
            <person name="Tonouchi N."/>
        </authorList>
    </citation>
    <scope>NUCLEOTIDE SEQUENCE</scope>
    <source>
        <strain evidence="2">NBRC 109709</strain>
    </source>
</reference>
<evidence type="ECO:0000313" key="2">
    <source>
        <dbReference type="EMBL" id="GMF27684.1"/>
    </source>
</evidence>
<protein>
    <submittedName>
        <fullName evidence="2">Unnamed protein product</fullName>
    </submittedName>
</protein>
<sequence length="148" mass="15935">MEPHHLLGNAWESVLLNADERDRSEAASFLKLQEPDVENLEDFQPAVDELLYEEQAAPTNTARDESNVPPHFSDADVELADTLSYLAAQASVLTEMASQAQLRVRRGRQTLGRGECPVPGNLGGILGGSSLGPVCGAPPPRPPRVNPN</sequence>
<feature type="region of interest" description="Disordered" evidence="1">
    <location>
        <begin position="111"/>
        <end position="148"/>
    </location>
</feature>
<proteinExistence type="predicted"/>
<organism evidence="2 3">
    <name type="scientific">Phytophthora fragariaefolia</name>
    <dbReference type="NCBI Taxonomy" id="1490495"/>
    <lineage>
        <taxon>Eukaryota</taxon>
        <taxon>Sar</taxon>
        <taxon>Stramenopiles</taxon>
        <taxon>Oomycota</taxon>
        <taxon>Peronosporomycetes</taxon>
        <taxon>Peronosporales</taxon>
        <taxon>Peronosporaceae</taxon>
        <taxon>Phytophthora</taxon>
    </lineage>
</organism>
<name>A0A9W6X230_9STRA</name>
<feature type="compositionally biased region" description="Pro residues" evidence="1">
    <location>
        <begin position="136"/>
        <end position="148"/>
    </location>
</feature>
<dbReference type="EMBL" id="BSXT01000443">
    <property type="protein sequence ID" value="GMF27684.1"/>
    <property type="molecule type" value="Genomic_DNA"/>
</dbReference>
<gene>
    <name evidence="2" type="ORF">Pfra01_000555900</name>
</gene>